<sequence>MASQNDDDAFSTPHIPRSEVPGPPSIISSRMTDIASEDGDDHDTKQQRMSLPRSVDVASRPGTARTGVSSKNAWQGQLPRKNYVSGVAAKRGSTSSTAAGSTSQTPSLSTRSHVPSLTSHAFFRPMSSQKLQAQRGGPPRPSTMSQQSMNFDDHAAEAGGSVARHSINSNPIAQVQHTSIDEDNMQAPPSRGTEMTEQETLDRITANTSPSHGHYPAGSLTDSVRPLQGKLDQNQIVQHRINVDKSYRDMSSLPSPIRTPRSFRSSFLIPSKNDQGQSLPNRSTEGAEKLPSSASSPQLRPVDSQGKQPQRAPQPQTRQPGLGKVHQYFDGNTVFCLGGRWQNTRQRPINIATGFCIVMPCALFFAFEAPWLWKNISPAIPIVFAYLAYICFSSFIHASVSDPGILPRNLHRFPPIGDEDDPLRLSPPTTDWALIKSAESNTAAMEVPVKHCRTCNIWRPPRAHHCRLCDNCIETHDHHCVWLNNCVGKRNYRYFFTFVTSATILAAYLIGTSITQLLIYKHREAVSFNRAMGHFPVAFALIVLGFIFFLYPAALMGYHIFLTARGETTREYMNSHKFVKNERFRAFTQANMVKNFLVVFCRPRQPTYYRFKSEYQDGDQRLGIRRDKRPRTNSLELDSVKPAAPSFQGPVSLSVALVVAAAQPKQSLSLAVSAFCSSLTSTTFCKPHTKGLVGFASSPTFPKATTTLTEAVYSSLLLLLLPPGRPLYTAAMPHPVSPPSVHPTMVSKDAPPPPSQETVADLLNTIFTAKTSAVSIDACYALCEVILSSVGFAGLTQYGILAEVKKAAADKKSGLRRESGQNLLGAIFERFLPRQPVSQVALLLQDGGMVSIALDALADKGAVVRDAAQYGLDAVFVNLSAEALVVGLLPALTTYLSKRTGKWQGTVGAYKLMQKMADKAQPTAGGTKEEAIDKDVLREAMGSRLAGLIPLVEGGMHDLKAEVEKQAVQTMTSLTSLLSNDDVAPRIGLLIDTMQHPSTQTLQKAIHALSQTTFVAIVTSPVLALLTPFLERSLNTPSTSQEVLRQTVVIVENLTKLVHDPIEARTFLPKLTPGVKGVCDRASLPEVRELAERALATMEKAMGDDKDIIALARTSSDDVAKVLDEQIKLNKGLTGHTDFYKTGVRPYISDMVAIDVNDRFVARISAHISPYLKSLMPEEASQKVADGVQKHFVEEDERRYGVPEKEDDGEVEIVNADFSLAYGGMLLLSHTNLRLLKGHRYGLCGRNGAGKSTLMRSIANGKLEGFPPQDVLRTCYVEHNQGEDADISILNFVAKDPEIATQGMKRISEVLDEFGFTPGPEGRQSQNVGSLSGGWKMKLALARAMLQRADVLLLDEPTNHLDVTNIAWLETYLKTHPDITSLIVSHDSGFLDNVTTDIYHYEPNKKLACFKGNLNDFVQVRPEAKSYYTLSASNVQFKFPPPGILTGVKSATRAIIRMTNVNFSYPNAPKPSLSDVSCQLTLSSRVAIIGPNGAGKSTLIKLLTGETIPSSGKVEKHPNLRIGYIKQHALEHVEMHLEKTPNQYLQWRYQHGDDREVHMKQTRLVSEADRAQMDKWIDLKDGGSSKQIETLVGRQKYKKTFQYEVKWRGMLPKYNSQISRETLLELGFSKLVQEFDDHEASREGLGYRELQPSIISKHFEDLGLDPEIANHNEIGSLSGGQKVKVVIAGAMWNNPHLLVLDEPTNFLDRDSLGGLAVAIREFKGGVILISHNEEFVGALCSEQWHVADGRVALKGTAAISLDRFEDSRPGSGVSSTAVSTAVNSVVSSAVNSGVEDNSEMKFKAKKKKKVTKKELKEREVRRRLRHIDWLNSPKGTPHPVDTDDEDN</sequence>
<feature type="transmembrane region" description="Helical" evidence="17">
    <location>
        <begin position="539"/>
        <end position="561"/>
    </location>
</feature>
<feature type="region of interest" description="Disordered" evidence="16">
    <location>
        <begin position="180"/>
        <end position="199"/>
    </location>
</feature>
<dbReference type="PANTHER" id="PTHR19211">
    <property type="entry name" value="ATP-BINDING TRANSPORT PROTEIN-RELATED"/>
    <property type="match status" value="1"/>
</dbReference>
<dbReference type="InterPro" id="IPR017871">
    <property type="entry name" value="ABC_transporter-like_CS"/>
</dbReference>
<dbReference type="OrthoDB" id="2110130at2759"/>
<dbReference type="InterPro" id="IPR011989">
    <property type="entry name" value="ARM-like"/>
</dbReference>
<dbReference type="PROSITE" id="PS50077">
    <property type="entry name" value="HEAT_REPEAT"/>
    <property type="match status" value="1"/>
</dbReference>
<dbReference type="Pfam" id="PF00005">
    <property type="entry name" value="ABC_tran"/>
    <property type="match status" value="2"/>
</dbReference>
<feature type="compositionally biased region" description="Low complexity" evidence="16">
    <location>
        <begin position="92"/>
        <end position="103"/>
    </location>
</feature>
<evidence type="ECO:0000256" key="14">
    <source>
        <dbReference type="ARBA" id="ARBA00048048"/>
    </source>
</evidence>
<dbReference type="SUPFAM" id="SSF54160">
    <property type="entry name" value="Chromo domain-like"/>
    <property type="match status" value="1"/>
</dbReference>
<keyword evidence="9" id="KW-0067">ATP-binding</keyword>
<dbReference type="SMART" id="SM00298">
    <property type="entry name" value="CHROMO"/>
    <property type="match status" value="1"/>
</dbReference>
<feature type="transmembrane region" description="Helical" evidence="17">
    <location>
        <begin position="379"/>
        <end position="400"/>
    </location>
</feature>
<dbReference type="Gene3D" id="1.25.10.10">
    <property type="entry name" value="Leucine-rich Repeat Variant"/>
    <property type="match status" value="1"/>
</dbReference>
<dbReference type="Gene3D" id="3.40.50.300">
    <property type="entry name" value="P-loop containing nucleotide triphosphate hydrolases"/>
    <property type="match status" value="2"/>
</dbReference>
<dbReference type="Pfam" id="PF24984">
    <property type="entry name" value="HEAT_EF3_GNC1"/>
    <property type="match status" value="1"/>
</dbReference>
<dbReference type="InterPro" id="IPR050611">
    <property type="entry name" value="ABCF"/>
</dbReference>
<accession>A0A0P7B7G5</accession>
<dbReference type="Pfam" id="PF24987">
    <property type="entry name" value="HEAT_EF3_N"/>
    <property type="match status" value="1"/>
</dbReference>
<comment type="subcellular location">
    <subcellularLocation>
        <location evidence="2">Cytoplasm</location>
    </subcellularLocation>
    <subcellularLocation>
        <location evidence="1">Membrane</location>
        <topology evidence="1">Multi-pass membrane protein</topology>
    </subcellularLocation>
</comment>
<dbReference type="PROSITE" id="PS50893">
    <property type="entry name" value="ABC_TRANSPORTER_2"/>
    <property type="match status" value="2"/>
</dbReference>
<dbReference type="InterPro" id="IPR027417">
    <property type="entry name" value="P-loop_NTPase"/>
</dbReference>
<dbReference type="InterPro" id="IPR023780">
    <property type="entry name" value="Chromo_domain"/>
</dbReference>
<dbReference type="InterPro" id="IPR000953">
    <property type="entry name" value="Chromo/chromo_shadow_dom"/>
</dbReference>
<proteinExistence type="inferred from homology"/>
<keyword evidence="12" id="KW-0564">Palmitate</keyword>
<dbReference type="Pfam" id="PF00385">
    <property type="entry name" value="Chromo"/>
    <property type="match status" value="1"/>
</dbReference>
<evidence type="ECO:0000256" key="5">
    <source>
        <dbReference type="ARBA" id="ARBA00022490"/>
    </source>
</evidence>
<organism evidence="19 20">
    <name type="scientific">Neonectria ditissima</name>
    <dbReference type="NCBI Taxonomy" id="78410"/>
    <lineage>
        <taxon>Eukaryota</taxon>
        <taxon>Fungi</taxon>
        <taxon>Dikarya</taxon>
        <taxon>Ascomycota</taxon>
        <taxon>Pezizomycotina</taxon>
        <taxon>Sordariomycetes</taxon>
        <taxon>Hypocreomycetidae</taxon>
        <taxon>Hypocreales</taxon>
        <taxon>Nectriaceae</taxon>
        <taxon>Neonectria</taxon>
    </lineage>
</organism>
<dbReference type="InterPro" id="IPR001594">
    <property type="entry name" value="Palmitoyltrfase_DHHC"/>
</dbReference>
<dbReference type="InterPro" id="IPR016024">
    <property type="entry name" value="ARM-type_fold"/>
</dbReference>
<protein>
    <submittedName>
        <fullName evidence="19">[NU+] prion formation protein 1</fullName>
    </submittedName>
</protein>
<evidence type="ECO:0000256" key="16">
    <source>
        <dbReference type="SAM" id="MobiDB-lite"/>
    </source>
</evidence>
<evidence type="ECO:0000313" key="19">
    <source>
        <dbReference type="EMBL" id="KPM37878.1"/>
    </source>
</evidence>
<evidence type="ECO:0000259" key="18">
    <source>
        <dbReference type="PROSITE" id="PS50893"/>
    </source>
</evidence>
<evidence type="ECO:0000256" key="8">
    <source>
        <dbReference type="ARBA" id="ARBA00022741"/>
    </source>
</evidence>
<keyword evidence="7" id="KW-0677">Repeat</keyword>
<keyword evidence="19" id="KW-0640">Prion</keyword>
<dbReference type="STRING" id="78410.A0A0P7B7G5"/>
<feature type="compositionally biased region" description="Low complexity" evidence="16">
    <location>
        <begin position="308"/>
        <end position="320"/>
    </location>
</feature>
<feature type="transmembrane region" description="Helical" evidence="17">
    <location>
        <begin position="494"/>
        <end position="519"/>
    </location>
</feature>
<gene>
    <name evidence="19" type="ORF">AK830_g8659</name>
</gene>
<feature type="region of interest" description="Disordered" evidence="16">
    <location>
        <begin position="206"/>
        <end position="225"/>
    </location>
</feature>
<dbReference type="InterPro" id="IPR015688">
    <property type="entry name" value="eEF3_ABC2_chromodomain-like"/>
</dbReference>
<dbReference type="CDD" id="cd18626">
    <property type="entry name" value="CD_eEF3"/>
    <property type="match status" value="1"/>
</dbReference>
<evidence type="ECO:0000256" key="3">
    <source>
        <dbReference type="ARBA" id="ARBA00011054"/>
    </source>
</evidence>
<dbReference type="SUPFAM" id="SSF52540">
    <property type="entry name" value="P-loop containing nucleoside triphosphate hydrolases"/>
    <property type="match status" value="2"/>
</dbReference>
<dbReference type="Gene3D" id="2.40.50.990">
    <property type="match status" value="1"/>
</dbReference>
<feature type="compositionally biased region" description="Polar residues" evidence="16">
    <location>
        <begin position="272"/>
        <end position="284"/>
    </location>
</feature>
<dbReference type="GO" id="GO:0006338">
    <property type="term" value="P:chromatin remodeling"/>
    <property type="evidence" value="ECO:0007669"/>
    <property type="project" value="UniProtKB-ARBA"/>
</dbReference>
<evidence type="ECO:0000256" key="17">
    <source>
        <dbReference type="SAM" id="Phobius"/>
    </source>
</evidence>
<dbReference type="GO" id="GO:0019706">
    <property type="term" value="F:protein-cysteine S-palmitoyltransferase activity"/>
    <property type="evidence" value="ECO:0007669"/>
    <property type="project" value="UniProtKB-EC"/>
</dbReference>
<dbReference type="PROSITE" id="PS50216">
    <property type="entry name" value="DHHC"/>
    <property type="match status" value="1"/>
</dbReference>
<dbReference type="GO" id="GO:0016020">
    <property type="term" value="C:membrane"/>
    <property type="evidence" value="ECO:0007669"/>
    <property type="project" value="UniProtKB-SubCell"/>
</dbReference>
<feature type="domain" description="ABC transporter" evidence="18">
    <location>
        <begin position="1456"/>
        <end position="1773"/>
    </location>
</feature>
<dbReference type="GO" id="GO:0006412">
    <property type="term" value="P:translation"/>
    <property type="evidence" value="ECO:0007669"/>
    <property type="project" value="UniProtKB-ARBA"/>
</dbReference>
<evidence type="ECO:0000256" key="9">
    <source>
        <dbReference type="ARBA" id="ARBA00022840"/>
    </source>
</evidence>
<dbReference type="InterPro" id="IPR021133">
    <property type="entry name" value="HEAT_type_2"/>
</dbReference>
<keyword evidence="20" id="KW-1185">Reference proteome</keyword>
<comment type="subunit">
    <text evidence="4">Component of the NuA4 histone acetyltransferase complex.</text>
</comment>
<dbReference type="SMART" id="SM00382">
    <property type="entry name" value="AAA"/>
    <property type="match status" value="2"/>
</dbReference>
<evidence type="ECO:0000256" key="1">
    <source>
        <dbReference type="ARBA" id="ARBA00004141"/>
    </source>
</evidence>
<evidence type="ECO:0000256" key="12">
    <source>
        <dbReference type="ARBA" id="ARBA00023139"/>
    </source>
</evidence>
<dbReference type="GO" id="GO:0005737">
    <property type="term" value="C:cytoplasm"/>
    <property type="evidence" value="ECO:0007669"/>
    <property type="project" value="UniProtKB-SubCell"/>
</dbReference>
<evidence type="ECO:0000256" key="6">
    <source>
        <dbReference type="ARBA" id="ARBA00022692"/>
    </source>
</evidence>
<keyword evidence="6 17" id="KW-0812">Transmembrane</keyword>
<feature type="compositionally biased region" description="Polar residues" evidence="16">
    <location>
        <begin position="104"/>
        <end position="119"/>
    </location>
</feature>
<feature type="domain" description="ABC transporter" evidence="18">
    <location>
        <begin position="1211"/>
        <end position="1428"/>
    </location>
</feature>
<keyword evidence="13" id="KW-0449">Lipoprotein</keyword>
<feature type="region of interest" description="Disordered" evidence="16">
    <location>
        <begin position="1796"/>
        <end position="1847"/>
    </location>
</feature>
<evidence type="ECO:0000256" key="15">
    <source>
        <dbReference type="PROSITE-ProRule" id="PRU00103"/>
    </source>
</evidence>
<dbReference type="GO" id="GO:0016887">
    <property type="term" value="F:ATP hydrolysis activity"/>
    <property type="evidence" value="ECO:0007669"/>
    <property type="project" value="InterPro"/>
</dbReference>
<keyword evidence="10 17" id="KW-1133">Transmembrane helix</keyword>
<dbReference type="Proteomes" id="UP000050424">
    <property type="component" value="Unassembled WGS sequence"/>
</dbReference>
<dbReference type="EMBL" id="LKCW01000150">
    <property type="protein sequence ID" value="KPM37878.1"/>
    <property type="molecule type" value="Genomic_DNA"/>
</dbReference>
<dbReference type="PROSITE" id="PS00211">
    <property type="entry name" value="ABC_TRANSPORTER_1"/>
    <property type="match status" value="2"/>
</dbReference>
<name>A0A0P7B7G5_9HYPO</name>
<feature type="compositionally biased region" description="Polar residues" evidence="16">
    <location>
        <begin position="66"/>
        <end position="75"/>
    </location>
</feature>
<keyword evidence="8" id="KW-0547">Nucleotide-binding</keyword>
<dbReference type="Pfam" id="PF01529">
    <property type="entry name" value="DHHC"/>
    <property type="match status" value="1"/>
</dbReference>
<comment type="catalytic activity">
    <reaction evidence="14">
        <text>L-cysteinyl-[protein] + hexadecanoyl-CoA = S-hexadecanoyl-L-cysteinyl-[protein] + CoA</text>
        <dbReference type="Rhea" id="RHEA:36683"/>
        <dbReference type="Rhea" id="RHEA-COMP:10131"/>
        <dbReference type="Rhea" id="RHEA-COMP:11032"/>
        <dbReference type="ChEBI" id="CHEBI:29950"/>
        <dbReference type="ChEBI" id="CHEBI:57287"/>
        <dbReference type="ChEBI" id="CHEBI:57379"/>
        <dbReference type="ChEBI" id="CHEBI:74151"/>
        <dbReference type="EC" id="2.3.1.225"/>
    </reaction>
</comment>
<comment type="caution">
    <text evidence="19">The sequence shown here is derived from an EMBL/GenBank/DDBJ whole genome shotgun (WGS) entry which is preliminary data.</text>
</comment>
<feature type="transmembrane region" description="Helical" evidence="17">
    <location>
        <begin position="349"/>
        <end position="367"/>
    </location>
</feature>
<dbReference type="FunFam" id="2.40.50.990:FF:000002">
    <property type="entry name" value="mRNA export factor elf1"/>
    <property type="match status" value="1"/>
</dbReference>
<dbReference type="SUPFAM" id="SSF48371">
    <property type="entry name" value="ARM repeat"/>
    <property type="match status" value="1"/>
</dbReference>
<dbReference type="FunFam" id="3.40.50.300:FF:000193">
    <property type="entry name" value="Probable Elongation factor 3"/>
    <property type="match status" value="1"/>
</dbReference>
<dbReference type="FunFam" id="1.25.10.10:FF:000076">
    <property type="entry name" value="Elongation factor 3"/>
    <property type="match status" value="1"/>
</dbReference>
<feature type="region of interest" description="Disordered" evidence="16">
    <location>
        <begin position="240"/>
        <end position="323"/>
    </location>
</feature>
<keyword evidence="5" id="KW-0963">Cytoplasm</keyword>
<evidence type="ECO:0000256" key="11">
    <source>
        <dbReference type="ARBA" id="ARBA00023136"/>
    </source>
</evidence>
<dbReference type="InterPro" id="IPR047038">
    <property type="entry name" value="eEF3_chromodomain-like_sf"/>
</dbReference>
<comment type="similarity">
    <text evidence="3">Belongs to the ABC transporter superfamily. ABCF family. EF3 subfamily.</text>
</comment>
<dbReference type="InterPro" id="IPR003593">
    <property type="entry name" value="AAA+_ATPase"/>
</dbReference>
<keyword evidence="11 17" id="KW-0472">Membrane</keyword>
<feature type="region of interest" description="Disordered" evidence="16">
    <location>
        <begin position="1"/>
        <end position="147"/>
    </location>
</feature>
<evidence type="ECO:0000313" key="20">
    <source>
        <dbReference type="Proteomes" id="UP000050424"/>
    </source>
</evidence>
<evidence type="ECO:0000256" key="7">
    <source>
        <dbReference type="ARBA" id="ARBA00022737"/>
    </source>
</evidence>
<reference evidence="19 20" key="1">
    <citation type="submission" date="2015-09" db="EMBL/GenBank/DDBJ databases">
        <title>Draft genome of a European isolate of the apple canker pathogen Neonectria ditissima.</title>
        <authorList>
            <person name="Gomez-Cortecero A."/>
            <person name="Harrison R.J."/>
            <person name="Armitage A.D."/>
        </authorList>
    </citation>
    <scope>NUCLEOTIDE SEQUENCE [LARGE SCALE GENOMIC DNA]</scope>
    <source>
        <strain evidence="19 20">R09/05</strain>
    </source>
</reference>
<evidence type="ECO:0000256" key="4">
    <source>
        <dbReference type="ARBA" id="ARBA00011353"/>
    </source>
</evidence>
<dbReference type="PANTHER" id="PTHR19211:SF14">
    <property type="entry name" value="ATP-BINDING CASSETTE SUB-FAMILY F MEMBER 1"/>
    <property type="match status" value="1"/>
</dbReference>
<dbReference type="InterPro" id="IPR016197">
    <property type="entry name" value="Chromo-like_dom_sf"/>
</dbReference>
<dbReference type="CDD" id="cd03221">
    <property type="entry name" value="ABCF_EF-3"/>
    <property type="match status" value="2"/>
</dbReference>
<dbReference type="GO" id="GO:0005524">
    <property type="term" value="F:ATP binding"/>
    <property type="evidence" value="ECO:0007669"/>
    <property type="project" value="UniProtKB-KW"/>
</dbReference>
<feature type="repeat" description="HEAT" evidence="15">
    <location>
        <begin position="948"/>
        <end position="986"/>
    </location>
</feature>
<dbReference type="InterPro" id="IPR003439">
    <property type="entry name" value="ABC_transporter-like_ATP-bd"/>
</dbReference>
<evidence type="ECO:0000256" key="10">
    <source>
        <dbReference type="ARBA" id="ARBA00022989"/>
    </source>
</evidence>
<keyword evidence="19" id="KW-0034">Amyloid</keyword>
<evidence type="ECO:0000256" key="2">
    <source>
        <dbReference type="ARBA" id="ARBA00004496"/>
    </source>
</evidence>
<evidence type="ECO:0000256" key="13">
    <source>
        <dbReference type="ARBA" id="ARBA00023288"/>
    </source>
</evidence>